<reference evidence="7" key="2">
    <citation type="submission" date="2025-08" db="UniProtKB">
        <authorList>
            <consortium name="Ensembl"/>
        </authorList>
    </citation>
    <scope>IDENTIFICATION</scope>
</reference>
<accession>A0A4W6FY70</accession>
<keyword evidence="1" id="KW-0723">Serine/threonine-protein kinase</keyword>
<keyword evidence="8" id="KW-1185">Reference proteome</keyword>
<dbReference type="PROSITE" id="PS00108">
    <property type="entry name" value="PROTEIN_KINASE_ST"/>
    <property type="match status" value="1"/>
</dbReference>
<dbReference type="PROSITE" id="PS50011">
    <property type="entry name" value="PROTEIN_KINASE_DOM"/>
    <property type="match status" value="1"/>
</dbReference>
<dbReference type="Pfam" id="PF00069">
    <property type="entry name" value="Pkinase"/>
    <property type="match status" value="1"/>
</dbReference>
<protein>
    <submittedName>
        <fullName evidence="7">Calcium/calmodulin-dependent protein kinase IGb</fullName>
    </submittedName>
</protein>
<keyword evidence="3" id="KW-0547">Nucleotide-binding</keyword>
<dbReference type="Gene3D" id="3.30.200.20">
    <property type="entry name" value="Phosphorylase Kinase, domain 1"/>
    <property type="match status" value="1"/>
</dbReference>
<dbReference type="SUPFAM" id="SSF56112">
    <property type="entry name" value="Protein kinase-like (PK-like)"/>
    <property type="match status" value="1"/>
</dbReference>
<evidence type="ECO:0000259" key="6">
    <source>
        <dbReference type="PROSITE" id="PS50011"/>
    </source>
</evidence>
<evidence type="ECO:0000256" key="3">
    <source>
        <dbReference type="ARBA" id="ARBA00022741"/>
    </source>
</evidence>
<dbReference type="Proteomes" id="UP000314980">
    <property type="component" value="Unassembled WGS sequence"/>
</dbReference>
<keyword evidence="4" id="KW-0418">Kinase</keyword>
<reference evidence="7" key="3">
    <citation type="submission" date="2025-09" db="UniProtKB">
        <authorList>
            <consortium name="Ensembl"/>
        </authorList>
    </citation>
    <scope>IDENTIFICATION</scope>
</reference>
<dbReference type="InterPro" id="IPR011009">
    <property type="entry name" value="Kinase-like_dom_sf"/>
</dbReference>
<dbReference type="Ensembl" id="ENSLCAT00010057073.1">
    <property type="protein sequence ID" value="ENSLCAP00010055580.1"/>
    <property type="gene ID" value="ENSLCAG00010025918.1"/>
</dbReference>
<dbReference type="GO" id="GO:0004674">
    <property type="term" value="F:protein serine/threonine kinase activity"/>
    <property type="evidence" value="ECO:0007669"/>
    <property type="project" value="UniProtKB-KW"/>
</dbReference>
<dbReference type="AlphaFoldDB" id="A0A4W6FY70"/>
<dbReference type="SMART" id="SM00220">
    <property type="entry name" value="S_TKc"/>
    <property type="match status" value="1"/>
</dbReference>
<organism evidence="7 8">
    <name type="scientific">Lates calcarifer</name>
    <name type="common">Barramundi</name>
    <name type="synonym">Holocentrus calcarifer</name>
    <dbReference type="NCBI Taxonomy" id="8187"/>
    <lineage>
        <taxon>Eukaryota</taxon>
        <taxon>Metazoa</taxon>
        <taxon>Chordata</taxon>
        <taxon>Craniata</taxon>
        <taxon>Vertebrata</taxon>
        <taxon>Euteleostomi</taxon>
        <taxon>Actinopterygii</taxon>
        <taxon>Neopterygii</taxon>
        <taxon>Teleostei</taxon>
        <taxon>Neoteleostei</taxon>
        <taxon>Acanthomorphata</taxon>
        <taxon>Carangaria</taxon>
        <taxon>Carangaria incertae sedis</taxon>
        <taxon>Centropomidae</taxon>
        <taxon>Lates</taxon>
    </lineage>
</organism>
<dbReference type="FunFam" id="1.10.510.10:FF:000026">
    <property type="entry name" value="Calcium/calmodulin-dependent protein kinase type 1"/>
    <property type="match status" value="1"/>
</dbReference>
<dbReference type="Gene3D" id="1.10.510.10">
    <property type="entry name" value="Transferase(Phosphotransferase) domain 1"/>
    <property type="match status" value="1"/>
</dbReference>
<dbReference type="GO" id="GO:0005524">
    <property type="term" value="F:ATP binding"/>
    <property type="evidence" value="ECO:0007669"/>
    <property type="project" value="UniProtKB-KW"/>
</dbReference>
<evidence type="ECO:0000256" key="5">
    <source>
        <dbReference type="ARBA" id="ARBA00022840"/>
    </source>
</evidence>
<evidence type="ECO:0000313" key="8">
    <source>
        <dbReference type="Proteomes" id="UP000314980"/>
    </source>
</evidence>
<name>A0A4W6FY70_LATCA</name>
<sequence length="284" mass="32905">MVKEKKTGKMFAMKCVKKKQKKDLNLENEIAVLRRIKHENVVGMEDFYESRTHYYLAGELFDRILDRGVYSEKDASRVIQQVLQAVSYLHQNGIVHRDLKPENILYYSQDENSKIMISDFGLSKMVDNGIMSTACGTPGYVAPEVLAQKPYSKAVDCWSIGVITYILLCGYPPFYEESETRLFSKIMKAQYEFDSPFWDDISESAKDFIRNMMQKNPNMRYTTDLALRHPWIIGKTARSQDIYYSVSVQIQKNFAKSKWKVSSHRFLGFDVVSSLRTCSHSVLM</sequence>
<keyword evidence="5" id="KW-0067">ATP-binding</keyword>
<evidence type="ECO:0000256" key="4">
    <source>
        <dbReference type="ARBA" id="ARBA00022777"/>
    </source>
</evidence>
<dbReference type="GeneTree" id="ENSGT00940000156872"/>
<evidence type="ECO:0000256" key="2">
    <source>
        <dbReference type="ARBA" id="ARBA00022679"/>
    </source>
</evidence>
<feature type="domain" description="Protein kinase" evidence="6">
    <location>
        <begin position="1"/>
        <end position="232"/>
    </location>
</feature>
<reference evidence="8" key="1">
    <citation type="submission" date="2015-09" db="EMBL/GenBank/DDBJ databases">
        <authorList>
            <person name="Sai Rama Sridatta P."/>
        </authorList>
    </citation>
    <scope>NUCLEOTIDE SEQUENCE [LARGE SCALE GENOMIC DNA]</scope>
</reference>
<dbReference type="InterPro" id="IPR000719">
    <property type="entry name" value="Prot_kinase_dom"/>
</dbReference>
<proteinExistence type="predicted"/>
<gene>
    <name evidence="7" type="primary">CAMK1G</name>
</gene>
<keyword evidence="2" id="KW-0808">Transferase</keyword>
<evidence type="ECO:0000313" key="7">
    <source>
        <dbReference type="Ensembl" id="ENSLCAP00010055580.1"/>
    </source>
</evidence>
<dbReference type="PANTHER" id="PTHR24347">
    <property type="entry name" value="SERINE/THREONINE-PROTEIN KINASE"/>
    <property type="match status" value="1"/>
</dbReference>
<dbReference type="InterPro" id="IPR008271">
    <property type="entry name" value="Ser/Thr_kinase_AS"/>
</dbReference>
<evidence type="ECO:0000256" key="1">
    <source>
        <dbReference type="ARBA" id="ARBA00022527"/>
    </source>
</evidence>